<dbReference type="GO" id="GO:0008757">
    <property type="term" value="F:S-adenosylmethionine-dependent methyltransferase activity"/>
    <property type="evidence" value="ECO:0007669"/>
    <property type="project" value="InterPro"/>
</dbReference>
<keyword evidence="2 5" id="KW-0808">Transferase</keyword>
<dbReference type="PANTHER" id="PTHR43464">
    <property type="entry name" value="METHYLTRANSFERASE"/>
    <property type="match status" value="1"/>
</dbReference>
<feature type="domain" description="Methyltransferase type 11" evidence="4">
    <location>
        <begin position="57"/>
        <end position="149"/>
    </location>
</feature>
<dbReference type="EMBL" id="CP087164">
    <property type="protein sequence ID" value="UGS37749.1"/>
    <property type="molecule type" value="Genomic_DNA"/>
</dbReference>
<dbReference type="KEGG" id="sbae:DSM104329_04170"/>
<dbReference type="Pfam" id="PF08241">
    <property type="entry name" value="Methyltransf_11"/>
    <property type="match status" value="1"/>
</dbReference>
<dbReference type="SUPFAM" id="SSF53335">
    <property type="entry name" value="S-adenosyl-L-methionine-dependent methyltransferases"/>
    <property type="match status" value="1"/>
</dbReference>
<keyword evidence="3" id="KW-0949">S-adenosyl-L-methionine</keyword>
<evidence type="ECO:0000313" key="5">
    <source>
        <dbReference type="EMBL" id="UGS37749.1"/>
    </source>
</evidence>
<dbReference type="GO" id="GO:0032259">
    <property type="term" value="P:methylation"/>
    <property type="evidence" value="ECO:0007669"/>
    <property type="project" value="UniProtKB-KW"/>
</dbReference>
<evidence type="ECO:0000256" key="2">
    <source>
        <dbReference type="ARBA" id="ARBA00022679"/>
    </source>
</evidence>
<dbReference type="EC" id="2.1.1.222" evidence="5"/>
<dbReference type="InterPro" id="IPR029063">
    <property type="entry name" value="SAM-dependent_MTases_sf"/>
</dbReference>
<evidence type="ECO:0000256" key="3">
    <source>
        <dbReference type="ARBA" id="ARBA00022691"/>
    </source>
</evidence>
<accession>A0A9E6Y0B2</accession>
<dbReference type="Proteomes" id="UP001162834">
    <property type="component" value="Chromosome"/>
</dbReference>
<dbReference type="GO" id="GO:0102208">
    <property type="term" value="F:2-polyprenyl-6-hydroxyphenol methylase activity"/>
    <property type="evidence" value="ECO:0007669"/>
    <property type="project" value="UniProtKB-EC"/>
</dbReference>
<proteinExistence type="predicted"/>
<organism evidence="5 6">
    <name type="scientific">Capillimicrobium parvum</name>
    <dbReference type="NCBI Taxonomy" id="2884022"/>
    <lineage>
        <taxon>Bacteria</taxon>
        <taxon>Bacillati</taxon>
        <taxon>Actinomycetota</taxon>
        <taxon>Thermoleophilia</taxon>
        <taxon>Solirubrobacterales</taxon>
        <taxon>Capillimicrobiaceae</taxon>
        <taxon>Capillimicrobium</taxon>
    </lineage>
</organism>
<dbReference type="InterPro" id="IPR013216">
    <property type="entry name" value="Methyltransf_11"/>
</dbReference>
<evidence type="ECO:0000259" key="4">
    <source>
        <dbReference type="Pfam" id="PF08241"/>
    </source>
</evidence>
<evidence type="ECO:0000313" key="6">
    <source>
        <dbReference type="Proteomes" id="UP001162834"/>
    </source>
</evidence>
<dbReference type="CDD" id="cd02440">
    <property type="entry name" value="AdoMet_MTases"/>
    <property type="match status" value="1"/>
</dbReference>
<keyword evidence="6" id="KW-1185">Reference proteome</keyword>
<gene>
    <name evidence="5" type="ORF">DSM104329_04170</name>
</gene>
<evidence type="ECO:0000256" key="1">
    <source>
        <dbReference type="ARBA" id="ARBA00022603"/>
    </source>
</evidence>
<name>A0A9E6Y0B2_9ACTN</name>
<keyword evidence="5" id="KW-0830">Ubiquinone</keyword>
<dbReference type="RefSeq" id="WP_259311794.1">
    <property type="nucleotide sequence ID" value="NZ_CP087164.1"/>
</dbReference>
<keyword evidence="1 5" id="KW-0489">Methyltransferase</keyword>
<protein>
    <submittedName>
        <fullName evidence="5">Ubiquinone biosynthesis O-methyltransferase, mitochondrial</fullName>
        <ecNumber evidence="5">2.1.1.222</ecNumber>
    </submittedName>
</protein>
<dbReference type="PANTHER" id="PTHR43464:SF19">
    <property type="entry name" value="UBIQUINONE BIOSYNTHESIS O-METHYLTRANSFERASE, MITOCHONDRIAL"/>
    <property type="match status" value="1"/>
</dbReference>
<dbReference type="Gene3D" id="3.40.50.150">
    <property type="entry name" value="Vaccinia Virus protein VP39"/>
    <property type="match status" value="1"/>
</dbReference>
<reference evidence="5" key="1">
    <citation type="journal article" date="2022" name="Int. J. Syst. Evol. Microbiol.">
        <title>Pseudomonas aegrilactucae sp. nov. and Pseudomonas morbosilactucae sp. nov., pathogens causing bacterial rot of lettuce in Japan.</title>
        <authorList>
            <person name="Sawada H."/>
            <person name="Fujikawa T."/>
            <person name="Satou M."/>
        </authorList>
    </citation>
    <scope>NUCLEOTIDE SEQUENCE</scope>
    <source>
        <strain evidence="5">0166_1</strain>
    </source>
</reference>
<sequence>MAAGTTVFDEAYFTGGTKSNYQDYEREAEAAIDEAFMPSIRQYAAAARPAGRTPSSLDVGCAMGFYVERLAADGWDAHGIDISDYAVARGRARGVATLQVGSVSELPFPDARFDLVTAIDVIEHLDPDLAARCVEEVHRVLRPGGLAFFATPNYLDNAFWNVFTPGFTDPDKTHINYQSVSALREAFADYAECHVYGHTPFIGQFRAADASAAFTGRGLDLPLVRSFARRVGRRMAWRLLGRDPVYAAYLHAVAIR</sequence>
<dbReference type="AlphaFoldDB" id="A0A9E6Y0B2"/>